<feature type="transmembrane region" description="Helical" evidence="5">
    <location>
        <begin position="93"/>
        <end position="119"/>
    </location>
</feature>
<evidence type="ECO:0000313" key="7">
    <source>
        <dbReference type="EMBL" id="KKO11567.1"/>
    </source>
</evidence>
<dbReference type="InterPro" id="IPR011701">
    <property type="entry name" value="MFS"/>
</dbReference>
<protein>
    <recommendedName>
        <fullName evidence="6">Major facilitator superfamily (MFS) profile domain-containing protein</fullName>
    </recommendedName>
</protein>
<dbReference type="EMBL" id="LAZR01000002">
    <property type="protein sequence ID" value="KKO11567.1"/>
    <property type="molecule type" value="Genomic_DNA"/>
</dbReference>
<dbReference type="InterPro" id="IPR005829">
    <property type="entry name" value="Sugar_transporter_CS"/>
</dbReference>
<feature type="transmembrane region" description="Helical" evidence="5">
    <location>
        <begin position="140"/>
        <end position="160"/>
    </location>
</feature>
<feature type="transmembrane region" description="Helical" evidence="5">
    <location>
        <begin position="276"/>
        <end position="297"/>
    </location>
</feature>
<feature type="transmembrane region" description="Helical" evidence="5">
    <location>
        <begin position="71"/>
        <end position="87"/>
    </location>
</feature>
<feature type="transmembrane region" description="Helical" evidence="5">
    <location>
        <begin position="214"/>
        <end position="237"/>
    </location>
</feature>
<dbReference type="GO" id="GO:0022857">
    <property type="term" value="F:transmembrane transporter activity"/>
    <property type="evidence" value="ECO:0007669"/>
    <property type="project" value="InterPro"/>
</dbReference>
<dbReference type="Gene3D" id="1.20.1250.20">
    <property type="entry name" value="MFS general substrate transporter like domains"/>
    <property type="match status" value="1"/>
</dbReference>
<feature type="transmembrane region" description="Helical" evidence="5">
    <location>
        <begin position="303"/>
        <end position="322"/>
    </location>
</feature>
<proteinExistence type="predicted"/>
<accession>A0A0F9YH10</accession>
<comment type="caution">
    <text evidence="7">The sequence shown here is derived from an EMBL/GenBank/DDBJ whole genome shotgun (WGS) entry which is preliminary data.</text>
</comment>
<feature type="transmembrane region" description="Helical" evidence="5">
    <location>
        <begin position="44"/>
        <end position="64"/>
    </location>
</feature>
<dbReference type="SUPFAM" id="SSF103473">
    <property type="entry name" value="MFS general substrate transporter"/>
    <property type="match status" value="1"/>
</dbReference>
<sequence length="404" mass="44249">MVNKLQRNINIVYALAFFHMFLLIVPVLVPFFQSKGLSLSEIFYLQAIYAGAIVVLEAPSGYFADIMGRRLALLIGALAHGLGFLWLNFADGFWGLVIFELILGLAVSMLSGADLALLYDSERALANDEGEHAQSLSQLGFTKSLAEGLGALFGGLLAMWSFDAMVLIQSLTAWVCLWMAFLVVEPPVDNAAEPGDRVVSLRDIYQHVAKGDRILRMVFIALPVYNLATVHVAWLIQPYWDNMGLSLALFGALWFAQSLTVALASKCGYVLEKTRGAVFALVVIGVLPVIGIFGMAWLGGWAGVALCFMLFFCRGLYQVILANALNRRIPGRFRATVNSLNSLLFRFGFILTGPFVGYLADMHGISTALNLLGVWSVLAFAVIMWPLIRAVKLLEANKVGVQRS</sequence>
<dbReference type="AlphaFoldDB" id="A0A0F9YH10"/>
<dbReference type="PROSITE" id="PS00216">
    <property type="entry name" value="SUGAR_TRANSPORT_1"/>
    <property type="match status" value="1"/>
</dbReference>
<feature type="transmembrane region" description="Helical" evidence="5">
    <location>
        <begin position="166"/>
        <end position="184"/>
    </location>
</feature>
<feature type="transmembrane region" description="Helical" evidence="5">
    <location>
        <begin position="343"/>
        <end position="360"/>
    </location>
</feature>
<dbReference type="PANTHER" id="PTHR23530:SF1">
    <property type="entry name" value="PERMEASE, MAJOR FACILITATOR SUPERFAMILY-RELATED"/>
    <property type="match status" value="1"/>
</dbReference>
<evidence type="ECO:0000259" key="6">
    <source>
        <dbReference type="PROSITE" id="PS50850"/>
    </source>
</evidence>
<evidence type="ECO:0000256" key="1">
    <source>
        <dbReference type="ARBA" id="ARBA00004141"/>
    </source>
</evidence>
<evidence type="ECO:0000256" key="4">
    <source>
        <dbReference type="ARBA" id="ARBA00023136"/>
    </source>
</evidence>
<evidence type="ECO:0000256" key="5">
    <source>
        <dbReference type="SAM" id="Phobius"/>
    </source>
</evidence>
<keyword evidence="4 5" id="KW-0472">Membrane</keyword>
<feature type="transmembrane region" description="Helical" evidence="5">
    <location>
        <begin position="366"/>
        <end position="388"/>
    </location>
</feature>
<gene>
    <name evidence="7" type="ORF">LCGC14_0010600</name>
</gene>
<organism evidence="7">
    <name type="scientific">marine sediment metagenome</name>
    <dbReference type="NCBI Taxonomy" id="412755"/>
    <lineage>
        <taxon>unclassified sequences</taxon>
        <taxon>metagenomes</taxon>
        <taxon>ecological metagenomes</taxon>
    </lineage>
</organism>
<dbReference type="InterPro" id="IPR053160">
    <property type="entry name" value="MFS_DHA3_Transporter"/>
</dbReference>
<dbReference type="PANTHER" id="PTHR23530">
    <property type="entry name" value="TRANSPORT PROTEIN-RELATED"/>
    <property type="match status" value="1"/>
</dbReference>
<feature type="transmembrane region" description="Helical" evidence="5">
    <location>
        <begin position="243"/>
        <end position="264"/>
    </location>
</feature>
<feature type="domain" description="Major facilitator superfamily (MFS) profile" evidence="6">
    <location>
        <begin position="5"/>
        <end position="391"/>
    </location>
</feature>
<keyword evidence="3 5" id="KW-1133">Transmembrane helix</keyword>
<name>A0A0F9YH10_9ZZZZ</name>
<dbReference type="InterPro" id="IPR036259">
    <property type="entry name" value="MFS_trans_sf"/>
</dbReference>
<dbReference type="Pfam" id="PF07690">
    <property type="entry name" value="MFS_1"/>
    <property type="match status" value="1"/>
</dbReference>
<keyword evidence="2 5" id="KW-0812">Transmembrane</keyword>
<feature type="transmembrane region" description="Helical" evidence="5">
    <location>
        <begin position="12"/>
        <end position="32"/>
    </location>
</feature>
<dbReference type="GO" id="GO:0016020">
    <property type="term" value="C:membrane"/>
    <property type="evidence" value="ECO:0007669"/>
    <property type="project" value="UniProtKB-SubCell"/>
</dbReference>
<comment type="subcellular location">
    <subcellularLocation>
        <location evidence="1">Membrane</location>
        <topology evidence="1">Multi-pass membrane protein</topology>
    </subcellularLocation>
</comment>
<reference evidence="7" key="1">
    <citation type="journal article" date="2015" name="Nature">
        <title>Complex archaea that bridge the gap between prokaryotes and eukaryotes.</title>
        <authorList>
            <person name="Spang A."/>
            <person name="Saw J.H."/>
            <person name="Jorgensen S.L."/>
            <person name="Zaremba-Niedzwiedzka K."/>
            <person name="Martijn J."/>
            <person name="Lind A.E."/>
            <person name="van Eijk R."/>
            <person name="Schleper C."/>
            <person name="Guy L."/>
            <person name="Ettema T.J."/>
        </authorList>
    </citation>
    <scope>NUCLEOTIDE SEQUENCE</scope>
</reference>
<evidence type="ECO:0000256" key="2">
    <source>
        <dbReference type="ARBA" id="ARBA00022692"/>
    </source>
</evidence>
<dbReference type="InterPro" id="IPR020846">
    <property type="entry name" value="MFS_dom"/>
</dbReference>
<dbReference type="PROSITE" id="PS50850">
    <property type="entry name" value="MFS"/>
    <property type="match status" value="1"/>
</dbReference>
<evidence type="ECO:0000256" key="3">
    <source>
        <dbReference type="ARBA" id="ARBA00022989"/>
    </source>
</evidence>